<reference evidence="4" key="2">
    <citation type="submission" date="2025-08" db="UniProtKB">
        <authorList>
            <consortium name="RefSeq"/>
        </authorList>
    </citation>
    <scope>IDENTIFICATION</scope>
    <source>
        <tissue evidence="4">Blood</tissue>
    </source>
</reference>
<keyword evidence="3" id="KW-1185">Reference proteome</keyword>
<evidence type="ECO:0000256" key="1">
    <source>
        <dbReference type="SAM" id="SignalP"/>
    </source>
</evidence>
<dbReference type="SUPFAM" id="SSF56436">
    <property type="entry name" value="C-type lectin-like"/>
    <property type="match status" value="2"/>
</dbReference>
<protein>
    <submittedName>
        <fullName evidence="4">Lithostathine-2 isoform X2</fullName>
    </submittedName>
</protein>
<keyword evidence="1" id="KW-0732">Signal</keyword>
<sequence>MRTNINRHVFSLLFLSGLFGVSALVARDFFYVDMAKTWLEAQSYCRKKHTDLATVDNMSEMQTLINQVDPFYFGDVWIGLTKGAETRWGWSMGDNTIQQYSMLKTMSNTLFINESCGAISQDGYWYSLSCFSLQEFICYDEYNSMIYSISVKLIWREAQAYCRLKYTDLVDIQSAAEQQNVLRLVFTDYVWIGLFSDYWKWSDGATSFFRYWGTGKPLSLFNISNCVVMQMNDYGTWDNSLCDRRLPFVCYEGQLCVLLLLLLLFVKLNVNFMCTWI</sequence>
<feature type="domain" description="C-type lectin" evidence="2">
    <location>
        <begin position="142"/>
        <end position="251"/>
    </location>
</feature>
<dbReference type="InterPro" id="IPR016186">
    <property type="entry name" value="C-type_lectin-like/link_sf"/>
</dbReference>
<dbReference type="InterPro" id="IPR001304">
    <property type="entry name" value="C-type_lectin-like"/>
</dbReference>
<reference evidence="3" key="1">
    <citation type="journal article" date="2016" name="Nat. Commun.">
        <title>The channel catfish genome sequence provides insights into the evolution of scale formation in teleosts.</title>
        <authorList>
            <person name="Liu Z."/>
            <person name="Liu S."/>
            <person name="Yao J."/>
            <person name="Bao L."/>
            <person name="Zhang J."/>
            <person name="Li Y."/>
            <person name="Jiang C."/>
            <person name="Sun L."/>
            <person name="Wang R."/>
            <person name="Zhang Y."/>
            <person name="Zhou T."/>
            <person name="Zeng Q."/>
            <person name="Fu Q."/>
            <person name="Gao S."/>
            <person name="Li N."/>
            <person name="Koren S."/>
            <person name="Jiang Y."/>
            <person name="Zimin A."/>
            <person name="Xu P."/>
            <person name="Phillippy A.M."/>
            <person name="Geng X."/>
            <person name="Song L."/>
            <person name="Sun F."/>
            <person name="Li C."/>
            <person name="Wang X."/>
            <person name="Chen A."/>
            <person name="Jin Y."/>
            <person name="Yuan Z."/>
            <person name="Yang Y."/>
            <person name="Tan S."/>
            <person name="Peatman E."/>
            <person name="Lu J."/>
            <person name="Qin Z."/>
            <person name="Dunham R."/>
            <person name="Li Z."/>
            <person name="Sonstegard T."/>
            <person name="Feng J."/>
            <person name="Danzmann R.G."/>
            <person name="Schroeder S."/>
            <person name="Scheffler B."/>
            <person name="Duke M.V."/>
            <person name="Ballard L."/>
            <person name="Kucuktas H."/>
            <person name="Kaltenboeck L."/>
            <person name="Liu H."/>
            <person name="Armbruster J."/>
            <person name="Xie Y."/>
            <person name="Kirby M.L."/>
            <person name="Tian Y."/>
            <person name="Flanagan M.E."/>
            <person name="Mu W."/>
            <person name="Waldbieser G.C."/>
        </authorList>
    </citation>
    <scope>NUCLEOTIDE SEQUENCE [LARGE SCALE GENOMIC DNA]</scope>
    <source>
        <strain evidence="3">SDA103</strain>
    </source>
</reference>
<dbReference type="AlphaFoldDB" id="A0A2D0T7S7"/>
<dbReference type="GeneID" id="108280466"/>
<dbReference type="Gene3D" id="3.10.100.10">
    <property type="entry name" value="Mannose-Binding Protein A, subunit A"/>
    <property type="match status" value="2"/>
</dbReference>
<dbReference type="SMART" id="SM00034">
    <property type="entry name" value="CLECT"/>
    <property type="match status" value="2"/>
</dbReference>
<evidence type="ECO:0000313" key="4">
    <source>
        <dbReference type="RefSeq" id="XP_017350942.2"/>
    </source>
</evidence>
<dbReference type="PANTHER" id="PTHR45784:SF3">
    <property type="entry name" value="C-TYPE LECTIN DOMAIN FAMILY 4 MEMBER K-LIKE-RELATED"/>
    <property type="match status" value="1"/>
</dbReference>
<organism evidence="3 4">
    <name type="scientific">Ictalurus punctatus</name>
    <name type="common">Channel catfish</name>
    <name type="synonym">Silurus punctatus</name>
    <dbReference type="NCBI Taxonomy" id="7998"/>
    <lineage>
        <taxon>Eukaryota</taxon>
        <taxon>Metazoa</taxon>
        <taxon>Chordata</taxon>
        <taxon>Craniata</taxon>
        <taxon>Vertebrata</taxon>
        <taxon>Euteleostomi</taxon>
        <taxon>Actinopterygii</taxon>
        <taxon>Neopterygii</taxon>
        <taxon>Teleostei</taxon>
        <taxon>Ostariophysi</taxon>
        <taxon>Siluriformes</taxon>
        <taxon>Ictaluridae</taxon>
        <taxon>Ictalurus</taxon>
    </lineage>
</organism>
<accession>A0A2D0T7S7</accession>
<feature type="signal peptide" evidence="1">
    <location>
        <begin position="1"/>
        <end position="23"/>
    </location>
</feature>
<evidence type="ECO:0000259" key="2">
    <source>
        <dbReference type="PROSITE" id="PS50041"/>
    </source>
</evidence>
<dbReference type="PROSITE" id="PS50041">
    <property type="entry name" value="C_TYPE_LECTIN_2"/>
    <property type="match status" value="2"/>
</dbReference>
<dbReference type="RefSeq" id="XP_017350942.2">
    <property type="nucleotide sequence ID" value="XM_017495453.3"/>
</dbReference>
<proteinExistence type="predicted"/>
<gene>
    <name evidence="4" type="primary">LOC108280466</name>
</gene>
<evidence type="ECO:0000313" key="3">
    <source>
        <dbReference type="Proteomes" id="UP000221080"/>
    </source>
</evidence>
<dbReference type="Proteomes" id="UP000221080">
    <property type="component" value="Chromosome 20"/>
</dbReference>
<feature type="chain" id="PRO_5037363611" evidence="1">
    <location>
        <begin position="24"/>
        <end position="277"/>
    </location>
</feature>
<feature type="domain" description="C-type lectin" evidence="2">
    <location>
        <begin position="29"/>
        <end position="139"/>
    </location>
</feature>
<name>A0A2D0T7S7_ICTPU</name>
<dbReference type="Pfam" id="PF00059">
    <property type="entry name" value="Lectin_C"/>
    <property type="match status" value="2"/>
</dbReference>
<dbReference type="KEGG" id="ipu:108280466"/>
<dbReference type="PANTHER" id="PTHR45784">
    <property type="entry name" value="C-TYPE LECTIN DOMAIN FAMILY 20 MEMBER A-RELATED"/>
    <property type="match status" value="1"/>
</dbReference>
<dbReference type="InterPro" id="IPR016187">
    <property type="entry name" value="CTDL_fold"/>
</dbReference>